<keyword evidence="8" id="KW-0675">Receptor</keyword>
<proteinExistence type="inferred from homology"/>
<keyword evidence="3 7" id="KW-0812">Transmembrane</keyword>
<evidence type="ECO:0000256" key="5">
    <source>
        <dbReference type="ARBA" id="ARBA00022989"/>
    </source>
</evidence>
<evidence type="ECO:0000256" key="7">
    <source>
        <dbReference type="SAM" id="Phobius"/>
    </source>
</evidence>
<dbReference type="InterPro" id="IPR028945">
    <property type="entry name" value="Get1"/>
</dbReference>
<evidence type="ECO:0000256" key="4">
    <source>
        <dbReference type="ARBA" id="ARBA00022824"/>
    </source>
</evidence>
<evidence type="ECO:0000313" key="8">
    <source>
        <dbReference type="EMBL" id="VVA10040.1"/>
    </source>
</evidence>
<dbReference type="OMA" id="FVCRLFK"/>
<dbReference type="PANTHER" id="PTHR42650">
    <property type="entry name" value="TAIL-ANCHORED PROTEIN INSERTION RECEPTOR WRB"/>
    <property type="match status" value="1"/>
</dbReference>
<dbReference type="GO" id="GO:0005789">
    <property type="term" value="C:endoplasmic reticulum membrane"/>
    <property type="evidence" value="ECO:0007669"/>
    <property type="project" value="UniProtKB-SubCell"/>
</dbReference>
<comment type="similarity">
    <text evidence="2">Belongs to the WRB/GET1 family.</text>
</comment>
<keyword evidence="5 7" id="KW-1133">Transmembrane helix</keyword>
<dbReference type="GO" id="GO:0043495">
    <property type="term" value="F:protein-membrane adaptor activity"/>
    <property type="evidence" value="ECO:0007669"/>
    <property type="project" value="TreeGrafter"/>
</dbReference>
<evidence type="ECO:0000256" key="3">
    <source>
        <dbReference type="ARBA" id="ARBA00022692"/>
    </source>
</evidence>
<reference evidence="9" key="1">
    <citation type="journal article" date="2020" name="Plant J.">
        <title>Transposons played a major role in the diversification between the closely related almond and peach genomes: results from the almond genome sequence.</title>
        <authorList>
            <person name="Alioto T."/>
            <person name="Alexiou K.G."/>
            <person name="Bardil A."/>
            <person name="Barteri F."/>
            <person name="Castanera R."/>
            <person name="Cruz F."/>
            <person name="Dhingra A."/>
            <person name="Duval H."/>
            <person name="Fernandez I Marti A."/>
            <person name="Frias L."/>
            <person name="Galan B."/>
            <person name="Garcia J.L."/>
            <person name="Howad W."/>
            <person name="Gomez-Garrido J."/>
            <person name="Gut M."/>
            <person name="Julca I."/>
            <person name="Morata J."/>
            <person name="Puigdomenech P."/>
            <person name="Ribeca P."/>
            <person name="Rubio Cabetas M.J."/>
            <person name="Vlasova A."/>
            <person name="Wirthensohn M."/>
            <person name="Garcia-Mas J."/>
            <person name="Gabaldon T."/>
            <person name="Casacuberta J.M."/>
            <person name="Arus P."/>
        </authorList>
    </citation>
    <scope>NUCLEOTIDE SEQUENCE [LARGE SCALE GENOMIC DNA]</scope>
    <source>
        <strain evidence="9">cv. Texas</strain>
    </source>
</reference>
<feature type="transmembrane region" description="Helical" evidence="7">
    <location>
        <begin position="104"/>
        <end position="125"/>
    </location>
</feature>
<dbReference type="Gramene" id="VVA10040">
    <property type="protein sequence ID" value="VVA10040"/>
    <property type="gene ID" value="Prudul26B020217"/>
</dbReference>
<evidence type="ECO:0000256" key="6">
    <source>
        <dbReference type="ARBA" id="ARBA00023136"/>
    </source>
</evidence>
<dbReference type="Proteomes" id="UP000327085">
    <property type="component" value="Chromosome 7"/>
</dbReference>
<organism evidence="8 9">
    <name type="scientific">Prunus dulcis</name>
    <name type="common">Almond</name>
    <name type="synonym">Amygdalus dulcis</name>
    <dbReference type="NCBI Taxonomy" id="3755"/>
    <lineage>
        <taxon>Eukaryota</taxon>
        <taxon>Viridiplantae</taxon>
        <taxon>Streptophyta</taxon>
        <taxon>Embryophyta</taxon>
        <taxon>Tracheophyta</taxon>
        <taxon>Spermatophyta</taxon>
        <taxon>Magnoliopsida</taxon>
        <taxon>eudicotyledons</taxon>
        <taxon>Gunneridae</taxon>
        <taxon>Pentapetalae</taxon>
        <taxon>rosids</taxon>
        <taxon>fabids</taxon>
        <taxon>Rosales</taxon>
        <taxon>Rosaceae</taxon>
        <taxon>Amygdaloideae</taxon>
        <taxon>Amygdaleae</taxon>
        <taxon>Prunus</taxon>
    </lineage>
</organism>
<keyword evidence="6 7" id="KW-0472">Membrane</keyword>
<comment type="subcellular location">
    <subcellularLocation>
        <location evidence="1">Endoplasmic reticulum membrane</location>
    </subcellularLocation>
</comment>
<dbReference type="Pfam" id="PF04420">
    <property type="entry name" value="CHD5"/>
    <property type="match status" value="1"/>
</dbReference>
<evidence type="ECO:0000256" key="2">
    <source>
        <dbReference type="ARBA" id="ARBA00010799"/>
    </source>
</evidence>
<sequence length="184" mass="21028">MGEVVETLEGHRRSVAAPLVFIVVVVLQFVSRGLQQLKKRGVKTATANRLRGEIKDLLKEASSLSQPSTFAQAAKLRRMAAVKEKELANYQELDGKERKLSYELYLKVLFILKVLTYLVLIWWFWRVPIASISQELVQPFGKVLSWRAGGILNENVVVGIIPWLILSTRVSKFVCRLFKFKELK</sequence>
<dbReference type="PANTHER" id="PTHR42650:SF1">
    <property type="entry name" value="GUIDED ENTRY OF TAIL-ANCHORED PROTEINS FACTOR 1"/>
    <property type="match status" value="1"/>
</dbReference>
<name>A0A5E4E5K8_PRUDU</name>
<dbReference type="GO" id="GO:0071816">
    <property type="term" value="P:tail-anchored membrane protein insertion into ER membrane"/>
    <property type="evidence" value="ECO:0007669"/>
    <property type="project" value="InterPro"/>
</dbReference>
<dbReference type="GO" id="GO:0048767">
    <property type="term" value="P:root hair elongation"/>
    <property type="evidence" value="ECO:0007669"/>
    <property type="project" value="EnsemblPlants"/>
</dbReference>
<dbReference type="InParanoid" id="A0A5E4E5K8"/>
<evidence type="ECO:0000313" key="9">
    <source>
        <dbReference type="Proteomes" id="UP000327085"/>
    </source>
</evidence>
<accession>A0A5E4E5K8</accession>
<feature type="transmembrane region" description="Helical" evidence="7">
    <location>
        <begin position="145"/>
        <end position="166"/>
    </location>
</feature>
<evidence type="ECO:0000256" key="1">
    <source>
        <dbReference type="ARBA" id="ARBA00004586"/>
    </source>
</evidence>
<dbReference type="EMBL" id="CABIKO010000001">
    <property type="protein sequence ID" value="VVA10040.1"/>
    <property type="molecule type" value="Genomic_DNA"/>
</dbReference>
<dbReference type="GO" id="GO:0043529">
    <property type="term" value="C:GET complex"/>
    <property type="evidence" value="ECO:0007669"/>
    <property type="project" value="EnsemblPlants"/>
</dbReference>
<gene>
    <name evidence="8" type="ORF">ALMOND_2B020217</name>
</gene>
<dbReference type="AlphaFoldDB" id="A0A5E4E5K8"/>
<feature type="transmembrane region" description="Helical" evidence="7">
    <location>
        <begin position="15"/>
        <end position="34"/>
    </location>
</feature>
<keyword evidence="4" id="KW-0256">Endoplasmic reticulum</keyword>
<protein>
    <submittedName>
        <fullName evidence="8">PREDICTED: tail-anchored insertion receptor</fullName>
    </submittedName>
</protein>
<dbReference type="FunCoup" id="A0A5E4E5K8">
    <property type="interactions" value="1063"/>
</dbReference>